<feature type="chain" id="PRO_5046196280" evidence="1">
    <location>
        <begin position="23"/>
        <end position="60"/>
    </location>
</feature>
<dbReference type="Proteomes" id="UP001265259">
    <property type="component" value="Unassembled WGS sequence"/>
</dbReference>
<evidence type="ECO:0000313" key="2">
    <source>
        <dbReference type="EMBL" id="MDT0681424.1"/>
    </source>
</evidence>
<gene>
    <name evidence="2" type="ORF">RM543_01910</name>
</gene>
<comment type="caution">
    <text evidence="2">The sequence shown here is derived from an EMBL/GenBank/DDBJ whole genome shotgun (WGS) entry which is preliminary data.</text>
</comment>
<evidence type="ECO:0000256" key="1">
    <source>
        <dbReference type="SAM" id="SignalP"/>
    </source>
</evidence>
<dbReference type="RefSeq" id="WP_311689092.1">
    <property type="nucleotide sequence ID" value="NZ_JAVRHL010000001.1"/>
</dbReference>
<organism evidence="2 3">
    <name type="scientific">Tropicimonas omnivorans</name>
    <dbReference type="NCBI Taxonomy" id="3075590"/>
    <lineage>
        <taxon>Bacteria</taxon>
        <taxon>Pseudomonadati</taxon>
        <taxon>Pseudomonadota</taxon>
        <taxon>Alphaproteobacteria</taxon>
        <taxon>Rhodobacterales</taxon>
        <taxon>Roseobacteraceae</taxon>
        <taxon>Tropicimonas</taxon>
    </lineage>
</organism>
<keyword evidence="1" id="KW-0732">Signal</keyword>
<protein>
    <submittedName>
        <fullName evidence="2">Uncharacterized protein</fullName>
    </submittedName>
</protein>
<feature type="signal peptide" evidence="1">
    <location>
        <begin position="1"/>
        <end position="22"/>
    </location>
</feature>
<dbReference type="EMBL" id="JAVRHL010000001">
    <property type="protein sequence ID" value="MDT0681424.1"/>
    <property type="molecule type" value="Genomic_DNA"/>
</dbReference>
<name>A0ABU3DCH8_9RHOB</name>
<reference evidence="2 3" key="1">
    <citation type="submission" date="2023-09" db="EMBL/GenBank/DDBJ databases">
        <authorList>
            <person name="Rey-Velasco X."/>
        </authorList>
    </citation>
    <scope>NUCLEOTIDE SEQUENCE [LARGE SCALE GENOMIC DNA]</scope>
    <source>
        <strain evidence="2 3">F158</strain>
    </source>
</reference>
<keyword evidence="3" id="KW-1185">Reference proteome</keyword>
<evidence type="ECO:0000313" key="3">
    <source>
        <dbReference type="Proteomes" id="UP001265259"/>
    </source>
</evidence>
<proteinExistence type="predicted"/>
<sequence>MKALKPLVLALVLGGAASAAGAGPLTISLPHLTWPHGESQGVSPAPAVSRDVTIEVRPAG</sequence>
<accession>A0ABU3DCH8</accession>